<organism evidence="2 3">
    <name type="scientific">Luteipulveratus mongoliensis</name>
    <dbReference type="NCBI Taxonomy" id="571913"/>
    <lineage>
        <taxon>Bacteria</taxon>
        <taxon>Bacillati</taxon>
        <taxon>Actinomycetota</taxon>
        <taxon>Actinomycetes</taxon>
        <taxon>Micrococcales</taxon>
        <taxon>Dermacoccaceae</taxon>
        <taxon>Luteipulveratus</taxon>
    </lineage>
</organism>
<keyword evidence="3" id="KW-1185">Reference proteome</keyword>
<dbReference type="KEGG" id="lmoi:VV02_07895"/>
<dbReference type="CDD" id="cd10917">
    <property type="entry name" value="CE4_NodB_like_6s_7s"/>
    <property type="match status" value="1"/>
</dbReference>
<dbReference type="GO" id="GO:0016810">
    <property type="term" value="F:hydrolase activity, acting on carbon-nitrogen (but not peptide) bonds"/>
    <property type="evidence" value="ECO:0007669"/>
    <property type="project" value="InterPro"/>
</dbReference>
<evidence type="ECO:0000313" key="3">
    <source>
        <dbReference type="Proteomes" id="UP000066480"/>
    </source>
</evidence>
<dbReference type="PANTHER" id="PTHR10587">
    <property type="entry name" value="GLYCOSYL TRANSFERASE-RELATED"/>
    <property type="match status" value="1"/>
</dbReference>
<evidence type="ECO:0000259" key="1">
    <source>
        <dbReference type="PROSITE" id="PS51677"/>
    </source>
</evidence>
<dbReference type="Proteomes" id="UP000066480">
    <property type="component" value="Chromosome"/>
</dbReference>
<dbReference type="EMBL" id="CP011112">
    <property type="protein sequence ID" value="AKU18734.1"/>
    <property type="molecule type" value="Genomic_DNA"/>
</dbReference>
<feature type="domain" description="NodB homology" evidence="1">
    <location>
        <begin position="10"/>
        <end position="188"/>
    </location>
</feature>
<protein>
    <recommendedName>
        <fullName evidence="1">NodB homology domain-containing protein</fullName>
    </recommendedName>
</protein>
<dbReference type="STRING" id="571913.VV02_07895"/>
<dbReference type="PROSITE" id="PS51677">
    <property type="entry name" value="NODB"/>
    <property type="match status" value="1"/>
</dbReference>
<evidence type="ECO:0000313" key="2">
    <source>
        <dbReference type="EMBL" id="AKU18734.1"/>
    </source>
</evidence>
<reference evidence="2 3" key="1">
    <citation type="submission" date="2015-03" db="EMBL/GenBank/DDBJ databases">
        <title>Luteipulveratus halotolerans sp. nov., a novel actinobacterium (Dermacoccaceae) from Sarawak, Malaysia.</title>
        <authorList>
            <person name="Juboi H."/>
            <person name="Basik A."/>
            <person name="Shamsul S.S."/>
            <person name="Arnold P."/>
            <person name="Schmitt E.K."/>
            <person name="Sanglier J.-J."/>
            <person name="Yeo T."/>
        </authorList>
    </citation>
    <scope>NUCLEOTIDE SEQUENCE [LARGE SCALE GENOMIC DNA]</scope>
    <source>
        <strain evidence="2 3">MN07-A0370</strain>
    </source>
</reference>
<dbReference type="SUPFAM" id="SSF88713">
    <property type="entry name" value="Glycoside hydrolase/deacetylase"/>
    <property type="match status" value="1"/>
</dbReference>
<proteinExistence type="predicted"/>
<dbReference type="PANTHER" id="PTHR10587:SF137">
    <property type="entry name" value="4-DEOXY-4-FORMAMIDO-L-ARABINOSE-PHOSPHOUNDECAPRENOL DEFORMYLASE ARND-RELATED"/>
    <property type="match status" value="1"/>
</dbReference>
<gene>
    <name evidence="2" type="ORF">VV02_07895</name>
</gene>
<dbReference type="GO" id="GO:0005975">
    <property type="term" value="P:carbohydrate metabolic process"/>
    <property type="evidence" value="ECO:0007669"/>
    <property type="project" value="InterPro"/>
</dbReference>
<dbReference type="InterPro" id="IPR011330">
    <property type="entry name" value="Glyco_hydro/deAcase_b/a-brl"/>
</dbReference>
<accession>A0A0K1JPV0</accession>
<sequence length="200" mass="21970">MVWRGPAVGRGVALTFDDGPDPRWTPKVLERLAKHHVHATFFMLGRSVERYPDVARQVAEAGHEIGIHGWTHKDMTTIGLPDLTKIMKRTHAQISEATGRSPVLLRPPYGRFDAEVIYAATGFGYTIPLWSHSLPSKNSLSAATHNVEVASPGMIVLAHDARARASQDVVVAADWMIDRMQTSGYTFQTVTAMLDAGDRG</sequence>
<dbReference type="InterPro" id="IPR050248">
    <property type="entry name" value="Polysacc_deacetylase_ArnD"/>
</dbReference>
<dbReference type="Gene3D" id="3.20.20.370">
    <property type="entry name" value="Glycoside hydrolase/deacetylase"/>
    <property type="match status" value="1"/>
</dbReference>
<dbReference type="AlphaFoldDB" id="A0A0K1JPV0"/>
<dbReference type="PATRIC" id="fig|571913.6.peg.1618"/>
<dbReference type="InterPro" id="IPR002509">
    <property type="entry name" value="NODB_dom"/>
</dbReference>
<name>A0A0K1JPV0_9MICO</name>
<dbReference type="Pfam" id="PF01522">
    <property type="entry name" value="Polysacc_deac_1"/>
    <property type="match status" value="1"/>
</dbReference>